<dbReference type="PANTHER" id="PTHR30055">
    <property type="entry name" value="HTH-TYPE TRANSCRIPTIONAL REGULATOR RUTR"/>
    <property type="match status" value="1"/>
</dbReference>
<evidence type="ECO:0000259" key="4">
    <source>
        <dbReference type="Pfam" id="PF17937"/>
    </source>
</evidence>
<keyword evidence="2" id="KW-0238">DNA-binding</keyword>
<dbReference type="InterPro" id="IPR041479">
    <property type="entry name" value="TetR_CgmR_C"/>
</dbReference>
<dbReference type="SUPFAM" id="SSF46689">
    <property type="entry name" value="Homeodomain-like"/>
    <property type="match status" value="1"/>
</dbReference>
<dbReference type="InterPro" id="IPR036271">
    <property type="entry name" value="Tet_transcr_reg_TetR-rel_C_sf"/>
</dbReference>
<proteinExistence type="predicted"/>
<dbReference type="AlphaFoldDB" id="A0A365PAD5"/>
<comment type="caution">
    <text evidence="5">The sequence shown here is derived from an EMBL/GenBank/DDBJ whole genome shotgun (WGS) entry which is preliminary data.</text>
</comment>
<gene>
    <name evidence="5" type="ORF">DQ226_08555</name>
</gene>
<keyword evidence="3" id="KW-0804">Transcription</keyword>
<dbReference type="InterPro" id="IPR050109">
    <property type="entry name" value="HTH-type_TetR-like_transc_reg"/>
</dbReference>
<dbReference type="Proteomes" id="UP000252187">
    <property type="component" value="Unassembled WGS sequence"/>
</dbReference>
<feature type="domain" description="TetR transcriptional regulator CgmR-like C-terminal" evidence="4">
    <location>
        <begin position="74"/>
        <end position="158"/>
    </location>
</feature>
<evidence type="ECO:0000256" key="3">
    <source>
        <dbReference type="ARBA" id="ARBA00023163"/>
    </source>
</evidence>
<dbReference type="Gene3D" id="1.10.357.10">
    <property type="entry name" value="Tetracycline Repressor, domain 2"/>
    <property type="match status" value="1"/>
</dbReference>
<keyword evidence="1" id="KW-0805">Transcription regulation</keyword>
<dbReference type="Pfam" id="PF17937">
    <property type="entry name" value="TetR_C_28"/>
    <property type="match status" value="1"/>
</dbReference>
<organism evidence="5 6">
    <name type="scientific">Dietzia maris</name>
    <dbReference type="NCBI Taxonomy" id="37915"/>
    <lineage>
        <taxon>Bacteria</taxon>
        <taxon>Bacillati</taxon>
        <taxon>Actinomycetota</taxon>
        <taxon>Actinomycetes</taxon>
        <taxon>Mycobacteriales</taxon>
        <taxon>Dietziaceae</taxon>
        <taxon>Dietzia</taxon>
    </lineage>
</organism>
<protein>
    <submittedName>
        <fullName evidence="5">TetR/AcrR family transcriptional regulator</fullName>
    </submittedName>
</protein>
<dbReference type="RefSeq" id="WP_119192509.1">
    <property type="nucleotide sequence ID" value="NZ_JALXXI010000043.1"/>
</dbReference>
<dbReference type="GO" id="GO:0003700">
    <property type="term" value="F:DNA-binding transcription factor activity"/>
    <property type="evidence" value="ECO:0007669"/>
    <property type="project" value="TreeGrafter"/>
</dbReference>
<reference evidence="5 6" key="1">
    <citation type="submission" date="2018-06" db="EMBL/GenBank/DDBJ databases">
        <title>Whole genome sequencing of four bacterial strains from South Shetland trench revealing bio-synthetic gene clusters.</title>
        <authorList>
            <person name="Abdel-Mageed W.M."/>
            <person name="Lehri B."/>
            <person name="Jarmusch S.A."/>
            <person name="Miranda K."/>
            <person name="Goodfellow M."/>
            <person name="Jaspars M."/>
            <person name="Karlyshev A.V."/>
        </authorList>
    </citation>
    <scope>NUCLEOTIDE SEQUENCE [LARGE SCALE GENOMIC DNA]</scope>
    <source>
        <strain evidence="5 6">SST1</strain>
    </source>
</reference>
<evidence type="ECO:0000256" key="1">
    <source>
        <dbReference type="ARBA" id="ARBA00023015"/>
    </source>
</evidence>
<dbReference type="SUPFAM" id="SSF48498">
    <property type="entry name" value="Tetracyclin repressor-like, C-terminal domain"/>
    <property type="match status" value="1"/>
</dbReference>
<dbReference type="PANTHER" id="PTHR30055:SF234">
    <property type="entry name" value="HTH-TYPE TRANSCRIPTIONAL REGULATOR BETI"/>
    <property type="match status" value="1"/>
</dbReference>
<dbReference type="InterPro" id="IPR009057">
    <property type="entry name" value="Homeodomain-like_sf"/>
</dbReference>
<evidence type="ECO:0000313" key="6">
    <source>
        <dbReference type="Proteomes" id="UP000252187"/>
    </source>
</evidence>
<evidence type="ECO:0000256" key="2">
    <source>
        <dbReference type="ARBA" id="ARBA00023125"/>
    </source>
</evidence>
<evidence type="ECO:0000313" key="5">
    <source>
        <dbReference type="EMBL" id="RBA36825.1"/>
    </source>
</evidence>
<dbReference type="EMBL" id="QNTT01000018">
    <property type="protein sequence ID" value="RBA36825.1"/>
    <property type="molecule type" value="Genomic_DNA"/>
</dbReference>
<name>A0A365PAD5_9ACTN</name>
<sequence>MTTKSEILDAALDVLRRGDTLTIDAVAREARLTKPGGVHHFATKEVLTLAVLDHLLDHWERELRERAGEDAEPGERLRAYVEHTLLGEMDAADLALLADAKLRGKLSARWTERMSVWFGDSRDPRLVVARLVADGAWIDRCLGLFALEESERAATAALVVSLIDQGAES</sequence>
<dbReference type="GO" id="GO:0000976">
    <property type="term" value="F:transcription cis-regulatory region binding"/>
    <property type="evidence" value="ECO:0007669"/>
    <property type="project" value="TreeGrafter"/>
</dbReference>
<accession>A0A365PAD5</accession>